<evidence type="ECO:0000256" key="2">
    <source>
        <dbReference type="ARBA" id="ARBA00023002"/>
    </source>
</evidence>
<keyword evidence="6" id="KW-1185">Reference proteome</keyword>
<dbReference type="GO" id="GO:0016491">
    <property type="term" value="F:oxidoreductase activity"/>
    <property type="evidence" value="ECO:0007669"/>
    <property type="project" value="UniProtKB-KW"/>
</dbReference>
<dbReference type="AlphaFoldDB" id="A0A1G9PGI0"/>
<proteinExistence type="inferred from homology"/>
<organism evidence="5 6">
    <name type="scientific">Siphonobacter aquaeclarae</name>
    <dbReference type="NCBI Taxonomy" id="563176"/>
    <lineage>
        <taxon>Bacteria</taxon>
        <taxon>Pseudomonadati</taxon>
        <taxon>Bacteroidota</taxon>
        <taxon>Cytophagia</taxon>
        <taxon>Cytophagales</taxon>
        <taxon>Cytophagaceae</taxon>
        <taxon>Siphonobacter</taxon>
    </lineage>
</organism>
<keyword evidence="2" id="KW-0560">Oxidoreductase</keyword>
<dbReference type="Gene3D" id="3.30.360.10">
    <property type="entry name" value="Dihydrodipicolinate Reductase, domain 2"/>
    <property type="match status" value="1"/>
</dbReference>
<dbReference type="Proteomes" id="UP000198901">
    <property type="component" value="Unassembled WGS sequence"/>
</dbReference>
<evidence type="ECO:0000256" key="1">
    <source>
        <dbReference type="ARBA" id="ARBA00010928"/>
    </source>
</evidence>
<dbReference type="SUPFAM" id="SSF55347">
    <property type="entry name" value="Glyceraldehyde-3-phosphate dehydrogenase-like, C-terminal domain"/>
    <property type="match status" value="1"/>
</dbReference>
<dbReference type="GO" id="GO:0000166">
    <property type="term" value="F:nucleotide binding"/>
    <property type="evidence" value="ECO:0007669"/>
    <property type="project" value="InterPro"/>
</dbReference>
<comment type="similarity">
    <text evidence="1">Belongs to the Gfo/Idh/MocA family.</text>
</comment>
<gene>
    <name evidence="5" type="ORF">SAMN04488090_2161</name>
</gene>
<dbReference type="OrthoDB" id="9795543at2"/>
<evidence type="ECO:0000259" key="3">
    <source>
        <dbReference type="Pfam" id="PF01408"/>
    </source>
</evidence>
<sequence>MNWGILAPGRIARKFTADLKHVPGARLIAVGSRSHERALAFASEFGVPNAYGSYAELVADPAVDVIYIASPHSEHFEHVMLCLEAGKPVLCEKAFAFNTRQVREMTAFAREQGVFLMEALWTRLNPGTLKALELIEAGVIGDVVHLTADFGFRADYNPSSRLFDPGLAGGSLYDIGLYPLLISKLVLGVPEEIRAVGTLTETGVDMNCSMALRFAGGATATLFSTFAAKTDTSCTIYGSKGKLFLQSRFQETTGLTIIPEDGEPESLSVERIGFGYAYEARHVEECLREGLIESALLPHSFSIELMESMENVRKQMGVRYPGD</sequence>
<dbReference type="InterPro" id="IPR050984">
    <property type="entry name" value="Gfo/Idh/MocA_domain"/>
</dbReference>
<dbReference type="InterPro" id="IPR036291">
    <property type="entry name" value="NAD(P)-bd_dom_sf"/>
</dbReference>
<evidence type="ECO:0000313" key="5">
    <source>
        <dbReference type="EMBL" id="SDL97601.1"/>
    </source>
</evidence>
<dbReference type="STRING" id="563176.SAMN04488090_2161"/>
<reference evidence="5 6" key="1">
    <citation type="submission" date="2016-10" db="EMBL/GenBank/DDBJ databases">
        <authorList>
            <person name="de Groot N.N."/>
        </authorList>
    </citation>
    <scope>NUCLEOTIDE SEQUENCE [LARGE SCALE GENOMIC DNA]</scope>
    <source>
        <strain evidence="5 6">DSM 21668</strain>
    </source>
</reference>
<dbReference type="Pfam" id="PF22725">
    <property type="entry name" value="GFO_IDH_MocA_C3"/>
    <property type="match status" value="1"/>
</dbReference>
<accession>A0A1G9PGI0</accession>
<feature type="domain" description="GFO/IDH/MocA-like oxidoreductase" evidence="4">
    <location>
        <begin position="129"/>
        <end position="243"/>
    </location>
</feature>
<dbReference type="InterPro" id="IPR055170">
    <property type="entry name" value="GFO_IDH_MocA-like_dom"/>
</dbReference>
<dbReference type="RefSeq" id="WP_093201622.1">
    <property type="nucleotide sequence ID" value="NZ_FNGS01000004.1"/>
</dbReference>
<evidence type="ECO:0000259" key="4">
    <source>
        <dbReference type="Pfam" id="PF22725"/>
    </source>
</evidence>
<dbReference type="InterPro" id="IPR000683">
    <property type="entry name" value="Gfo/Idh/MocA-like_OxRdtase_N"/>
</dbReference>
<protein>
    <submittedName>
        <fullName evidence="5">Predicted dehydrogenase</fullName>
    </submittedName>
</protein>
<feature type="domain" description="Gfo/Idh/MocA-like oxidoreductase N-terminal" evidence="3">
    <location>
        <begin position="2"/>
        <end position="118"/>
    </location>
</feature>
<dbReference type="PANTHER" id="PTHR22604:SF105">
    <property type="entry name" value="TRANS-1,2-DIHYDROBENZENE-1,2-DIOL DEHYDROGENASE"/>
    <property type="match status" value="1"/>
</dbReference>
<evidence type="ECO:0000313" key="6">
    <source>
        <dbReference type="Proteomes" id="UP000198901"/>
    </source>
</evidence>
<dbReference type="SUPFAM" id="SSF51735">
    <property type="entry name" value="NAD(P)-binding Rossmann-fold domains"/>
    <property type="match status" value="1"/>
</dbReference>
<name>A0A1G9PGI0_9BACT</name>
<dbReference type="Pfam" id="PF01408">
    <property type="entry name" value="GFO_IDH_MocA"/>
    <property type="match status" value="1"/>
</dbReference>
<dbReference type="PANTHER" id="PTHR22604">
    <property type="entry name" value="OXIDOREDUCTASES"/>
    <property type="match status" value="1"/>
</dbReference>
<dbReference type="EMBL" id="FNGS01000004">
    <property type="protein sequence ID" value="SDL97601.1"/>
    <property type="molecule type" value="Genomic_DNA"/>
</dbReference>
<dbReference type="Gene3D" id="3.40.50.720">
    <property type="entry name" value="NAD(P)-binding Rossmann-like Domain"/>
    <property type="match status" value="1"/>
</dbReference>